<accession>A0AAE0G2M9</accession>
<organism evidence="5 6">
    <name type="scientific">Cymbomonas tetramitiformis</name>
    <dbReference type="NCBI Taxonomy" id="36881"/>
    <lineage>
        <taxon>Eukaryota</taxon>
        <taxon>Viridiplantae</taxon>
        <taxon>Chlorophyta</taxon>
        <taxon>Pyramimonadophyceae</taxon>
        <taxon>Pyramimonadales</taxon>
        <taxon>Pyramimonadaceae</taxon>
        <taxon>Cymbomonas</taxon>
    </lineage>
</organism>
<reference evidence="5 6" key="1">
    <citation type="journal article" date="2015" name="Genome Biol. Evol.">
        <title>Comparative Genomics of a Bacterivorous Green Alga Reveals Evolutionary Causalities and Consequences of Phago-Mixotrophic Mode of Nutrition.</title>
        <authorList>
            <person name="Burns J.A."/>
            <person name="Paasch A."/>
            <person name="Narechania A."/>
            <person name="Kim E."/>
        </authorList>
    </citation>
    <scope>NUCLEOTIDE SEQUENCE [LARGE SCALE GENOMIC DNA]</scope>
    <source>
        <strain evidence="5 6">PLY_AMNH</strain>
    </source>
</reference>
<feature type="transmembrane region" description="Helical" evidence="1">
    <location>
        <begin position="299"/>
        <end position="318"/>
    </location>
</feature>
<dbReference type="Pfam" id="PF01549">
    <property type="entry name" value="ShK"/>
    <property type="match status" value="1"/>
</dbReference>
<dbReference type="AlphaFoldDB" id="A0AAE0G2M9"/>
<dbReference type="PROSITE" id="PS50072">
    <property type="entry name" value="CSA_PPIASE_2"/>
    <property type="match status" value="1"/>
</dbReference>
<evidence type="ECO:0008006" key="7">
    <source>
        <dbReference type="Google" id="ProtNLM"/>
    </source>
</evidence>
<dbReference type="PANTHER" id="PTHR47511:SF1">
    <property type="entry name" value="PEPTIDYL-PROLYL CIS-TRANS ISOMERASE CYP23"/>
    <property type="match status" value="1"/>
</dbReference>
<feature type="domain" description="ShKT" evidence="4">
    <location>
        <begin position="29"/>
        <end position="63"/>
    </location>
</feature>
<dbReference type="Gene3D" id="1.10.10.1940">
    <property type="match status" value="1"/>
</dbReference>
<keyword evidence="1" id="KW-0472">Membrane</keyword>
<keyword evidence="1" id="KW-1133">Transmembrane helix</keyword>
<proteinExistence type="predicted"/>
<feature type="domain" description="PPIase cyclophilin-type" evidence="3">
    <location>
        <begin position="90"/>
        <end position="240"/>
    </location>
</feature>
<dbReference type="Proteomes" id="UP001190700">
    <property type="component" value="Unassembled WGS sequence"/>
</dbReference>
<keyword evidence="2" id="KW-0732">Signal</keyword>
<dbReference type="InterPro" id="IPR003582">
    <property type="entry name" value="ShKT_dom"/>
</dbReference>
<dbReference type="InterPro" id="IPR044233">
    <property type="entry name" value="CYP23-like"/>
</dbReference>
<feature type="chain" id="PRO_5041958732" description="Peptidylprolyl isomerase" evidence="2">
    <location>
        <begin position="30"/>
        <end position="335"/>
    </location>
</feature>
<dbReference type="EMBL" id="LGRX02010380">
    <property type="protein sequence ID" value="KAK3270461.1"/>
    <property type="molecule type" value="Genomic_DNA"/>
</dbReference>
<dbReference type="GO" id="GO:0003755">
    <property type="term" value="F:peptidyl-prolyl cis-trans isomerase activity"/>
    <property type="evidence" value="ECO:0007669"/>
    <property type="project" value="InterPro"/>
</dbReference>
<dbReference type="InterPro" id="IPR029000">
    <property type="entry name" value="Cyclophilin-like_dom_sf"/>
</dbReference>
<dbReference type="SMART" id="SM00254">
    <property type="entry name" value="ShKT"/>
    <property type="match status" value="1"/>
</dbReference>
<comment type="caution">
    <text evidence="5">The sequence shown here is derived from an EMBL/GenBank/DDBJ whole genome shotgun (WGS) entry which is preliminary data.</text>
</comment>
<evidence type="ECO:0000259" key="4">
    <source>
        <dbReference type="PROSITE" id="PS51670"/>
    </source>
</evidence>
<name>A0AAE0G2M9_9CHLO</name>
<feature type="signal peptide" evidence="2">
    <location>
        <begin position="1"/>
        <end position="29"/>
    </location>
</feature>
<dbReference type="Gene3D" id="2.40.100.10">
    <property type="entry name" value="Cyclophilin-like"/>
    <property type="match status" value="1"/>
</dbReference>
<gene>
    <name evidence="5" type="ORF">CYMTET_21144</name>
</gene>
<sequence length="335" mass="37235">MAATLPAALRLSVILWVCAFPAIVAEASCEDREDSCEDWAEAGECTKNSEFMRKSCALSCEVCKGTDQQEEDVVDERLGPERVHLQTSFGEITIGFFPSVAPVTSAHILWLFQHGCYDTNHIFRVDKGFVAQLQAVIGGRQAKLNKVQKDRARQNVPDEFSDIKHERGILSMGKFSEPNTGTSSFSMVLGPAKWLDRKYTVFGRVVRGFDVLTKLEQVETKREGIFVMPKERITILSTYITTSGAPSDLVSQPLPSPSVAAEMNMDSKLQESTLRESKLEEEAKNTAVALVECTNQQSALRTLCVLAVLMAIAWAVFFSSQTVFRRKHDKGEENL</sequence>
<evidence type="ECO:0000313" key="5">
    <source>
        <dbReference type="EMBL" id="KAK3270461.1"/>
    </source>
</evidence>
<evidence type="ECO:0000256" key="2">
    <source>
        <dbReference type="SAM" id="SignalP"/>
    </source>
</evidence>
<evidence type="ECO:0000313" key="6">
    <source>
        <dbReference type="Proteomes" id="UP001190700"/>
    </source>
</evidence>
<dbReference type="PANTHER" id="PTHR47511">
    <property type="entry name" value="PEPTIDYL-PROLYL CIS-TRANS ISOMERASE CYP23"/>
    <property type="match status" value="1"/>
</dbReference>
<evidence type="ECO:0000256" key="1">
    <source>
        <dbReference type="SAM" id="Phobius"/>
    </source>
</evidence>
<dbReference type="SUPFAM" id="SSF50891">
    <property type="entry name" value="Cyclophilin-like"/>
    <property type="match status" value="1"/>
</dbReference>
<dbReference type="PROSITE" id="PS51670">
    <property type="entry name" value="SHKT"/>
    <property type="match status" value="1"/>
</dbReference>
<dbReference type="Pfam" id="PF00160">
    <property type="entry name" value="Pro_isomerase"/>
    <property type="match status" value="1"/>
</dbReference>
<keyword evidence="1" id="KW-0812">Transmembrane</keyword>
<protein>
    <recommendedName>
        <fullName evidence="7">Peptidylprolyl isomerase</fullName>
    </recommendedName>
</protein>
<keyword evidence="6" id="KW-1185">Reference proteome</keyword>
<evidence type="ECO:0000259" key="3">
    <source>
        <dbReference type="PROSITE" id="PS50072"/>
    </source>
</evidence>
<dbReference type="InterPro" id="IPR002130">
    <property type="entry name" value="Cyclophilin-type_PPIase_dom"/>
</dbReference>